<keyword evidence="1" id="KW-0175">Coiled coil</keyword>
<organism evidence="3 4">
    <name type="scientific">Passalora fulva</name>
    <name type="common">Tomato leaf mold</name>
    <name type="synonym">Cladosporium fulvum</name>
    <dbReference type="NCBI Taxonomy" id="5499"/>
    <lineage>
        <taxon>Eukaryota</taxon>
        <taxon>Fungi</taxon>
        <taxon>Dikarya</taxon>
        <taxon>Ascomycota</taxon>
        <taxon>Pezizomycotina</taxon>
        <taxon>Dothideomycetes</taxon>
        <taxon>Dothideomycetidae</taxon>
        <taxon>Mycosphaerellales</taxon>
        <taxon>Mycosphaerellaceae</taxon>
        <taxon>Fulvia</taxon>
    </lineage>
</organism>
<feature type="region of interest" description="Disordered" evidence="2">
    <location>
        <begin position="284"/>
        <end position="315"/>
    </location>
</feature>
<proteinExistence type="predicted"/>
<keyword evidence="4" id="KW-1185">Reference proteome</keyword>
<evidence type="ECO:0000256" key="2">
    <source>
        <dbReference type="SAM" id="MobiDB-lite"/>
    </source>
</evidence>
<dbReference type="KEGG" id="ffu:CLAFUR5_08242"/>
<dbReference type="OrthoDB" id="5402392at2759"/>
<reference evidence="3" key="1">
    <citation type="submission" date="2021-12" db="EMBL/GenBank/DDBJ databases">
        <authorList>
            <person name="Zaccaron A."/>
            <person name="Stergiopoulos I."/>
        </authorList>
    </citation>
    <scope>NUCLEOTIDE SEQUENCE</scope>
    <source>
        <strain evidence="3">Race5_Kim</strain>
    </source>
</reference>
<dbReference type="OMA" id="QPRFKHA"/>
<dbReference type="Proteomes" id="UP000756132">
    <property type="component" value="Chromosome 3"/>
</dbReference>
<name>A0A9Q8P6F5_PASFU</name>
<protein>
    <submittedName>
        <fullName evidence="3">Uncharacterized protein</fullName>
    </submittedName>
</protein>
<gene>
    <name evidence="3" type="ORF">CLAFUR5_08242</name>
</gene>
<evidence type="ECO:0000313" key="3">
    <source>
        <dbReference type="EMBL" id="UJO14983.1"/>
    </source>
</evidence>
<evidence type="ECO:0000313" key="4">
    <source>
        <dbReference type="Proteomes" id="UP000756132"/>
    </source>
</evidence>
<dbReference type="EMBL" id="CP090165">
    <property type="protein sequence ID" value="UJO14983.1"/>
    <property type="molecule type" value="Genomic_DNA"/>
</dbReference>
<dbReference type="AlphaFoldDB" id="A0A9Q8P6F5"/>
<sequence>MTGISPIRAETLRPYIRTRQEANAIRKNLQATLPVSPLGLALPRNPDDIDTSSLSGVRKAYGKALEAHKQAQARYDALKTELEEIVHRDPNEATNPDEGNVSLTESYLPLMRQKEKRRRLKVIEKSLARIESQGDDTTNQSLDKVARRQVGEPPAPPSTSGFADREADFSAEYDLTQLKKAILNVKNQLEEHKASTEQLNGVNGEAHDPQAELRGLQKAHNELTAWMEQQLALISDVGAAKDRSDASSTKSGQNGDSAHDMMEIESLYELYLGARQRLLDVVAHPPSSVSPPSSPPDFARRGSDSGLPETRSTTSETLLPFIATLTAAKQQEQQLLQQTAYTRRQFASAEAQDQALLSRLADESHLMQHDLRRGAPRGRDWAEAAASAGAATTEEVNKRLRSGHVAVDGAAKSLRAIKDMPNSFDDLVG</sequence>
<reference evidence="3" key="2">
    <citation type="journal article" date="2022" name="Microb. Genom.">
        <title>A chromosome-scale genome assembly of the tomato pathogen Cladosporium fulvum reveals a compartmentalized genome architecture and the presence of a dispensable chromosome.</title>
        <authorList>
            <person name="Zaccaron A.Z."/>
            <person name="Chen L.H."/>
            <person name="Samaras A."/>
            <person name="Stergiopoulos I."/>
        </authorList>
    </citation>
    <scope>NUCLEOTIDE SEQUENCE</scope>
    <source>
        <strain evidence="3">Race5_Kim</strain>
    </source>
</reference>
<dbReference type="GeneID" id="71988120"/>
<feature type="coiled-coil region" evidence="1">
    <location>
        <begin position="61"/>
        <end position="88"/>
    </location>
</feature>
<dbReference type="RefSeq" id="XP_047759349.1">
    <property type="nucleotide sequence ID" value="XM_047907390.1"/>
</dbReference>
<evidence type="ECO:0000256" key="1">
    <source>
        <dbReference type="SAM" id="Coils"/>
    </source>
</evidence>
<accession>A0A9Q8P6F5</accession>